<dbReference type="AlphaFoldDB" id="A0AA39JGW4"/>
<protein>
    <submittedName>
        <fullName evidence="2">Uncharacterized protein</fullName>
    </submittedName>
</protein>
<organism evidence="2 3">
    <name type="scientific">Armillaria borealis</name>
    <dbReference type="NCBI Taxonomy" id="47425"/>
    <lineage>
        <taxon>Eukaryota</taxon>
        <taxon>Fungi</taxon>
        <taxon>Dikarya</taxon>
        <taxon>Basidiomycota</taxon>
        <taxon>Agaricomycotina</taxon>
        <taxon>Agaricomycetes</taxon>
        <taxon>Agaricomycetidae</taxon>
        <taxon>Agaricales</taxon>
        <taxon>Marasmiineae</taxon>
        <taxon>Physalacriaceae</taxon>
        <taxon>Armillaria</taxon>
    </lineage>
</organism>
<feature type="region of interest" description="Disordered" evidence="1">
    <location>
        <begin position="170"/>
        <end position="199"/>
    </location>
</feature>
<evidence type="ECO:0000313" key="2">
    <source>
        <dbReference type="EMBL" id="KAK0442552.1"/>
    </source>
</evidence>
<feature type="region of interest" description="Disordered" evidence="1">
    <location>
        <begin position="1"/>
        <end position="47"/>
    </location>
</feature>
<keyword evidence="3" id="KW-1185">Reference proteome</keyword>
<sequence length="216" mass="23392">MSAPTIVPSHGVPLSQMPPISLSTHANQDSCTTSPSESPPSAPVSKTNESIDVLESSIALLPKDFPVAAPSDILAAFSGDPALYNDPTIVSADLWEEILNQKMHIFLGKSDLELVPLVCVGENETSRFCRFVCYFVGQCSIDPMLFDSRVLVIHYQDSLAKDKPSRLIGAGESEEQTPWLQSPNDDAMRSSASSSQQLPVPTNEVINVDTIMEPFT</sequence>
<feature type="compositionally biased region" description="Polar residues" evidence="1">
    <location>
        <begin position="176"/>
        <end position="199"/>
    </location>
</feature>
<reference evidence="2" key="1">
    <citation type="submission" date="2023-06" db="EMBL/GenBank/DDBJ databases">
        <authorList>
            <consortium name="Lawrence Berkeley National Laboratory"/>
            <person name="Ahrendt S."/>
            <person name="Sahu N."/>
            <person name="Indic B."/>
            <person name="Wong-Bajracharya J."/>
            <person name="Merenyi Z."/>
            <person name="Ke H.-M."/>
            <person name="Monk M."/>
            <person name="Kocsube S."/>
            <person name="Drula E."/>
            <person name="Lipzen A."/>
            <person name="Balint B."/>
            <person name="Henrissat B."/>
            <person name="Andreopoulos B."/>
            <person name="Martin F.M."/>
            <person name="Harder C.B."/>
            <person name="Rigling D."/>
            <person name="Ford K.L."/>
            <person name="Foster G.D."/>
            <person name="Pangilinan J."/>
            <person name="Papanicolaou A."/>
            <person name="Barry K."/>
            <person name="LaButti K."/>
            <person name="Viragh M."/>
            <person name="Koriabine M."/>
            <person name="Yan M."/>
            <person name="Riley R."/>
            <person name="Champramary S."/>
            <person name="Plett K.L."/>
            <person name="Tsai I.J."/>
            <person name="Slot J."/>
            <person name="Sipos G."/>
            <person name="Plett J."/>
            <person name="Nagy L.G."/>
            <person name="Grigoriev I.V."/>
        </authorList>
    </citation>
    <scope>NUCLEOTIDE SEQUENCE</scope>
    <source>
        <strain evidence="2">FPL87.14</strain>
    </source>
</reference>
<comment type="caution">
    <text evidence="2">The sequence shown here is derived from an EMBL/GenBank/DDBJ whole genome shotgun (WGS) entry which is preliminary data.</text>
</comment>
<feature type="compositionally biased region" description="Polar residues" evidence="1">
    <location>
        <begin position="21"/>
        <end position="33"/>
    </location>
</feature>
<dbReference type="EMBL" id="JAUEPT010000025">
    <property type="protein sequence ID" value="KAK0442552.1"/>
    <property type="molecule type" value="Genomic_DNA"/>
</dbReference>
<accession>A0AA39JGW4</accession>
<proteinExistence type="predicted"/>
<evidence type="ECO:0000313" key="3">
    <source>
        <dbReference type="Proteomes" id="UP001175226"/>
    </source>
</evidence>
<evidence type="ECO:0000256" key="1">
    <source>
        <dbReference type="SAM" id="MobiDB-lite"/>
    </source>
</evidence>
<name>A0AA39JGW4_9AGAR</name>
<gene>
    <name evidence="2" type="ORF">EV421DRAFT_1903979</name>
</gene>
<dbReference type="Proteomes" id="UP001175226">
    <property type="component" value="Unassembled WGS sequence"/>
</dbReference>